<dbReference type="PROSITE" id="PS51217">
    <property type="entry name" value="UVRD_HELICASE_CTER"/>
    <property type="match status" value="1"/>
</dbReference>
<evidence type="ECO:0000256" key="13">
    <source>
        <dbReference type="HAMAP-Rule" id="MF_01451"/>
    </source>
</evidence>
<keyword evidence="7 13" id="KW-0067">ATP-binding</keyword>
<comment type="caution">
    <text evidence="17">The sequence shown here is derived from an EMBL/GenBank/DDBJ whole genome shotgun (WGS) entry which is preliminary data.</text>
</comment>
<dbReference type="InterPro" id="IPR014016">
    <property type="entry name" value="UvrD-like_ATP-bd"/>
</dbReference>
<dbReference type="GO" id="GO:0033202">
    <property type="term" value="C:DNA helicase complex"/>
    <property type="evidence" value="ECO:0007669"/>
    <property type="project" value="TreeGrafter"/>
</dbReference>
<dbReference type="PATRIC" id="fig|1133569.4.peg.1899"/>
<evidence type="ECO:0000313" key="18">
    <source>
        <dbReference type="Proteomes" id="UP000051576"/>
    </source>
</evidence>
<keyword evidence="1 13" id="KW-0540">Nuclease</keyword>
<evidence type="ECO:0000256" key="7">
    <source>
        <dbReference type="ARBA" id="ARBA00022840"/>
    </source>
</evidence>
<dbReference type="Pfam" id="PF13361">
    <property type="entry name" value="UvrD_C"/>
    <property type="match status" value="1"/>
</dbReference>
<evidence type="ECO:0000259" key="16">
    <source>
        <dbReference type="PROSITE" id="PS51217"/>
    </source>
</evidence>
<dbReference type="PROSITE" id="PS51198">
    <property type="entry name" value="UVRD_HELICASE_ATP_BIND"/>
    <property type="match status" value="1"/>
</dbReference>
<reference evidence="17 18" key="1">
    <citation type="journal article" date="2015" name="Genome Announc.">
        <title>Expanding the biotechnology potential of lactobacilli through comparative genomics of 213 strains and associated genera.</title>
        <authorList>
            <person name="Sun Z."/>
            <person name="Harris H.M."/>
            <person name="McCann A."/>
            <person name="Guo C."/>
            <person name="Argimon S."/>
            <person name="Zhang W."/>
            <person name="Yang X."/>
            <person name="Jeffery I.B."/>
            <person name="Cooney J.C."/>
            <person name="Kagawa T.F."/>
            <person name="Liu W."/>
            <person name="Song Y."/>
            <person name="Salvetti E."/>
            <person name="Wrobel A."/>
            <person name="Rasinkangas P."/>
            <person name="Parkhill J."/>
            <person name="Rea M.C."/>
            <person name="O'Sullivan O."/>
            <person name="Ritari J."/>
            <person name="Douillard F.P."/>
            <person name="Paul Ross R."/>
            <person name="Yang R."/>
            <person name="Briner A.E."/>
            <person name="Felis G.E."/>
            <person name="de Vos W.M."/>
            <person name="Barrangou R."/>
            <person name="Klaenhammer T.R."/>
            <person name="Caufield P.W."/>
            <person name="Cui Y."/>
            <person name="Zhang H."/>
            <person name="O'Toole P.W."/>
        </authorList>
    </citation>
    <scope>NUCLEOTIDE SEQUENCE [LARGE SCALE GENOMIC DNA]</scope>
    <source>
        <strain evidence="17 18">DSM 20605</strain>
    </source>
</reference>
<evidence type="ECO:0000259" key="15">
    <source>
        <dbReference type="PROSITE" id="PS51198"/>
    </source>
</evidence>
<comment type="subunit">
    <text evidence="13">Heterodimer of AddA and AddB/RexB.</text>
</comment>
<accession>A0A0R2CLQ4</accession>
<dbReference type="Pfam" id="PF12705">
    <property type="entry name" value="PDDEXK_1"/>
    <property type="match status" value="1"/>
</dbReference>
<keyword evidence="3 13" id="KW-0227">DNA damage</keyword>
<keyword evidence="4 13" id="KW-0378">Hydrolase</keyword>
<dbReference type="STRING" id="1133569.FD21_GL001754"/>
<dbReference type="RefSeq" id="WP_010581168.1">
    <property type="nucleotide sequence ID" value="NZ_AHYZ01000167.1"/>
</dbReference>
<dbReference type="eggNOG" id="COG1074">
    <property type="taxonomic scope" value="Bacteria"/>
</dbReference>
<dbReference type="GO" id="GO:0005829">
    <property type="term" value="C:cytosol"/>
    <property type="evidence" value="ECO:0007669"/>
    <property type="project" value="TreeGrafter"/>
</dbReference>
<keyword evidence="9 13" id="KW-0234">DNA repair</keyword>
<dbReference type="CDD" id="cd17932">
    <property type="entry name" value="DEXQc_UvrD"/>
    <property type="match status" value="1"/>
</dbReference>
<evidence type="ECO:0000256" key="14">
    <source>
        <dbReference type="PROSITE-ProRule" id="PRU00560"/>
    </source>
</evidence>
<dbReference type="Proteomes" id="UP000051576">
    <property type="component" value="Unassembled WGS sequence"/>
</dbReference>
<evidence type="ECO:0000256" key="11">
    <source>
        <dbReference type="ARBA" id="ARBA00034617"/>
    </source>
</evidence>
<dbReference type="InterPro" id="IPR014152">
    <property type="entry name" value="AddA"/>
</dbReference>
<feature type="domain" description="UvrD-like helicase ATP-binding" evidence="15">
    <location>
        <begin position="5"/>
        <end position="475"/>
    </location>
</feature>
<proteinExistence type="inferred from homology"/>
<name>A0A0R2CLQ4_9LACO</name>
<dbReference type="AlphaFoldDB" id="A0A0R2CLQ4"/>
<feature type="domain" description="UvrD-like helicase C-terminal" evidence="16">
    <location>
        <begin position="503"/>
        <end position="810"/>
    </location>
</feature>
<dbReference type="PANTHER" id="PTHR11070:SF48">
    <property type="entry name" value="ATP-DEPENDENT HELICASE_NUCLEASE SUBUNIT A"/>
    <property type="match status" value="1"/>
</dbReference>
<keyword evidence="8 13" id="KW-0238">DNA-binding</keyword>
<evidence type="ECO:0000256" key="2">
    <source>
        <dbReference type="ARBA" id="ARBA00022741"/>
    </source>
</evidence>
<dbReference type="GO" id="GO:0000724">
    <property type="term" value="P:double-strand break repair via homologous recombination"/>
    <property type="evidence" value="ECO:0007669"/>
    <property type="project" value="UniProtKB-UniRule"/>
</dbReference>
<feature type="binding site" evidence="14">
    <location>
        <begin position="26"/>
        <end position="33"/>
    </location>
    <ligand>
        <name>ATP</name>
        <dbReference type="ChEBI" id="CHEBI:30616"/>
    </ligand>
</feature>
<dbReference type="Gene3D" id="1.10.486.10">
    <property type="entry name" value="PCRA, domain 4"/>
    <property type="match status" value="1"/>
</dbReference>
<dbReference type="PANTHER" id="PTHR11070">
    <property type="entry name" value="UVRD / RECB / PCRA DNA HELICASE FAMILY MEMBER"/>
    <property type="match status" value="1"/>
</dbReference>
<dbReference type="InterPro" id="IPR014017">
    <property type="entry name" value="DNA_helicase_UvrD-like_C"/>
</dbReference>
<dbReference type="InterPro" id="IPR000212">
    <property type="entry name" value="DNA_helicase_UvrD/REP"/>
</dbReference>
<gene>
    <name evidence="13" type="primary">addA</name>
    <name evidence="17" type="ORF">FD21_GL001754</name>
</gene>
<sequence length="1240" mass="141651">MSEKINYTPQQQAAIQTSGKNILVAASAGSGKTKVLVERVLNLLQQQVGIDRLLVVTFTKAAAAEMKERIEQALQAELAQLNSKDVQRKQWLLQQRLKLKTADISTIDAFCLHLVQQYYYVIHLDPVFRQLTDETERQLLAEDVWAQVREKRYGQQRPAFEQLTQNFSNDRSDDGLSAVVMKVFEYANAQPQPIAWVKKLPAAYAWPQTGGFQQSSFYQKQLAPLLQAKLTTIERQLGVLEQQATENGLKKFAAAVTTDQQQVTELKQQLQTVSWDTLQAAVWDFKPARSAAQKLTDEQKLVKKQLTTQRQALKKEFEKLRTGFFSQNETQLQQVAHQAQQLVAELSQTVLDFMTAFRQAKQQRQLLDFSDIEHLAYQILTTRTPIGQQVRTDLQQHYQAIMIDEYQDTNQLQEAILQAIAQTQPGNLFMVGDAKQSIYGFRQADPTMFLEKFHSYQRTPALGQLITLPDNFRSSKTIDEFNNLIFSQLMDERIGGINYYQTAQLKYGAKYYDDLPTDPVEILLYTDQTQATSAQASSAMEPYQSDFSAESLTQGEIQLIGKRILKLKQQPLQIKTVVAGKTIVRPIEYQDIALLVPTRNNNLMILDEFQRLGIPVMIKDAQNYFQTIEIQIMVSFLQIIDNPYQDIPLVSVLRSPIVGLKENELAYLRINDRTDDYYTSVLHFWKNFDPAQANDFSQRLYQKIDWFIQLLQDLRTFARRNELAALIWRIYDKTGFLDYVGGMPGGTQRQANLHALYQRASVYEKMSYRGLFQFIRFILRMQQQQHDLAAAPAQATLDAVQVMTIHGSKGLEFPVVFLINATHQINQQDLRRSYQLNQIGGIGITWLNPKTRVKVPTLPKLLFDDQAQIKLAAEQMRLLYVALTRAKQKLIITGAYADPQLAISTWTAAQASSQLLLPTNIRQKTSSLMDWIGASLIRHPDFKALASDNQPLIRQLPQLTGFETSFLLKWITPDQLAIEPKQQPSQSLSHISSADQQQLNAIKQQLSYVYPDWQLTQTTAYQSVSEIKRLFNDPDEKELDFMEVDRPTPPARARRLVSNDLRLPQFMTTAKQPVATQIGTAVHLVLQKISLSQSPTQESLEALIQQLTNQGLIESSIAGQIDRQRILNFFASSLGRQLLAHPQQVEREIPFSLLLPVAKKSADILVHGIIDGFLSTVDQVLLFDYKTDFVLPHDQTKQQQICERYRGQLNLYSQALEKILQRPVNHKYLYLLAADQLVEL</sequence>
<dbReference type="InterPro" id="IPR011335">
    <property type="entry name" value="Restrct_endonuc-II-like"/>
</dbReference>
<evidence type="ECO:0000256" key="9">
    <source>
        <dbReference type="ARBA" id="ARBA00023204"/>
    </source>
</evidence>
<keyword evidence="10 13" id="KW-0413">Isomerase</keyword>
<protein>
    <recommendedName>
        <fullName evidence="13">ATP-dependent helicase/nuclease subunit A</fullName>
        <ecNumber evidence="13">3.1.-.-</ecNumber>
        <ecNumber evidence="13">5.6.2.4</ecNumber>
    </recommendedName>
    <alternativeName>
        <fullName evidence="13">ATP-dependent helicase/nuclease AddA</fullName>
    </alternativeName>
    <alternativeName>
        <fullName evidence="13">DNA 3'-5' helicase AddA</fullName>
    </alternativeName>
</protein>
<evidence type="ECO:0000313" key="17">
    <source>
        <dbReference type="EMBL" id="KRM89371.1"/>
    </source>
</evidence>
<dbReference type="SUPFAM" id="SSF52540">
    <property type="entry name" value="P-loop containing nucleoside triphosphate hydrolases"/>
    <property type="match status" value="1"/>
</dbReference>
<evidence type="ECO:0000256" key="3">
    <source>
        <dbReference type="ARBA" id="ARBA00022763"/>
    </source>
</evidence>
<dbReference type="EC" id="3.1.-.-" evidence="13"/>
<comment type="cofactor">
    <cofactor evidence="13">
        <name>Mg(2+)</name>
        <dbReference type="ChEBI" id="CHEBI:18420"/>
    </cofactor>
</comment>
<dbReference type="GO" id="GO:0003690">
    <property type="term" value="F:double-stranded DNA binding"/>
    <property type="evidence" value="ECO:0007669"/>
    <property type="project" value="UniProtKB-UniRule"/>
</dbReference>
<evidence type="ECO:0000256" key="4">
    <source>
        <dbReference type="ARBA" id="ARBA00022801"/>
    </source>
</evidence>
<dbReference type="InterPro" id="IPR027417">
    <property type="entry name" value="P-loop_NTPase"/>
</dbReference>
<dbReference type="InterPro" id="IPR038726">
    <property type="entry name" value="PDDEXK_AddAB-type"/>
</dbReference>
<evidence type="ECO:0000256" key="6">
    <source>
        <dbReference type="ARBA" id="ARBA00022839"/>
    </source>
</evidence>
<dbReference type="OrthoDB" id="9810135at2"/>
<evidence type="ECO:0000256" key="1">
    <source>
        <dbReference type="ARBA" id="ARBA00022722"/>
    </source>
</evidence>
<dbReference type="SUPFAM" id="SSF52980">
    <property type="entry name" value="Restriction endonuclease-like"/>
    <property type="match status" value="1"/>
</dbReference>
<dbReference type="GO" id="GO:0005524">
    <property type="term" value="F:ATP binding"/>
    <property type="evidence" value="ECO:0007669"/>
    <property type="project" value="UniProtKB-UniRule"/>
</dbReference>
<keyword evidence="6 13" id="KW-0269">Exonuclease</keyword>
<comment type="catalytic activity">
    <reaction evidence="11 13">
        <text>Couples ATP hydrolysis with the unwinding of duplex DNA by translocating in the 3'-5' direction.</text>
        <dbReference type="EC" id="5.6.2.4"/>
    </reaction>
</comment>
<evidence type="ECO:0000256" key="8">
    <source>
        <dbReference type="ARBA" id="ARBA00023125"/>
    </source>
</evidence>
<dbReference type="NCBIfam" id="TIGR02785">
    <property type="entry name" value="addA_Gpos"/>
    <property type="match status" value="1"/>
</dbReference>
<organism evidence="17 18">
    <name type="scientific">Liquorilactobacillus vini DSM 20605</name>
    <dbReference type="NCBI Taxonomy" id="1133569"/>
    <lineage>
        <taxon>Bacteria</taxon>
        <taxon>Bacillati</taxon>
        <taxon>Bacillota</taxon>
        <taxon>Bacilli</taxon>
        <taxon>Lactobacillales</taxon>
        <taxon>Lactobacillaceae</taxon>
        <taxon>Liquorilactobacillus</taxon>
    </lineage>
</organism>
<comment type="similarity">
    <text evidence="13">Belongs to the helicase family. AddA subfamily.</text>
</comment>
<keyword evidence="18" id="KW-1185">Reference proteome</keyword>
<dbReference type="EC" id="5.6.2.4" evidence="13"/>
<comment type="catalytic activity">
    <reaction evidence="12 13">
        <text>ATP + H2O = ADP + phosphate + H(+)</text>
        <dbReference type="Rhea" id="RHEA:13065"/>
        <dbReference type="ChEBI" id="CHEBI:15377"/>
        <dbReference type="ChEBI" id="CHEBI:15378"/>
        <dbReference type="ChEBI" id="CHEBI:30616"/>
        <dbReference type="ChEBI" id="CHEBI:43474"/>
        <dbReference type="ChEBI" id="CHEBI:456216"/>
        <dbReference type="EC" id="5.6.2.4"/>
    </reaction>
</comment>
<dbReference type="GO" id="GO:0043138">
    <property type="term" value="F:3'-5' DNA helicase activity"/>
    <property type="evidence" value="ECO:0007669"/>
    <property type="project" value="UniProtKB-UniRule"/>
</dbReference>
<keyword evidence="2 13" id="KW-0547">Nucleotide-binding</keyword>
<dbReference type="Gene3D" id="3.40.50.300">
    <property type="entry name" value="P-loop containing nucleotide triphosphate hydrolases"/>
    <property type="match status" value="4"/>
</dbReference>
<evidence type="ECO:0000256" key="12">
    <source>
        <dbReference type="ARBA" id="ARBA00048988"/>
    </source>
</evidence>
<evidence type="ECO:0000256" key="10">
    <source>
        <dbReference type="ARBA" id="ARBA00023235"/>
    </source>
</evidence>
<dbReference type="GO" id="GO:0008408">
    <property type="term" value="F:3'-5' exonuclease activity"/>
    <property type="evidence" value="ECO:0007669"/>
    <property type="project" value="UniProtKB-UniRule"/>
</dbReference>
<dbReference type="Gene3D" id="3.90.320.10">
    <property type="match status" value="1"/>
</dbReference>
<dbReference type="InterPro" id="IPR011604">
    <property type="entry name" value="PDDEXK-like_dom_sf"/>
</dbReference>
<evidence type="ECO:0000256" key="5">
    <source>
        <dbReference type="ARBA" id="ARBA00022806"/>
    </source>
</evidence>
<dbReference type="HAMAP" id="MF_01451">
    <property type="entry name" value="AddA"/>
    <property type="match status" value="1"/>
</dbReference>
<dbReference type="EMBL" id="AYYX01000006">
    <property type="protein sequence ID" value="KRM89371.1"/>
    <property type="molecule type" value="Genomic_DNA"/>
</dbReference>
<comment type="function">
    <text evidence="13">The heterodimer acts as both an ATP-dependent DNA helicase and an ATP-dependent, dual-direction single-stranded exonuclease. Recognizes the chi site generating a DNA molecule suitable for the initiation of homologous recombination. The AddA nuclease domain is required for chi fragment generation; this subunit has the helicase and 3' -&gt; 5' nuclease activities.</text>
</comment>
<dbReference type="GO" id="GO:0016887">
    <property type="term" value="F:ATP hydrolysis activity"/>
    <property type="evidence" value="ECO:0007669"/>
    <property type="project" value="RHEA"/>
</dbReference>
<dbReference type="Pfam" id="PF00580">
    <property type="entry name" value="UvrD-helicase"/>
    <property type="match status" value="2"/>
</dbReference>
<keyword evidence="5 13" id="KW-0347">Helicase</keyword>